<keyword evidence="2" id="KW-1185">Reference proteome</keyword>
<dbReference type="Proteomes" id="UP001165289">
    <property type="component" value="Unassembled WGS sequence"/>
</dbReference>
<dbReference type="SUPFAM" id="SSF48371">
    <property type="entry name" value="ARM repeat"/>
    <property type="match status" value="1"/>
</dbReference>
<sequence>MESEELHLKSSLSSLQNLSKLLVEGHCINSTELVSITDTLPEIVRIISNSGSSRDASLLAKIGSNLSTILSTETLATVRVHALQCLLACIKYSKEIVSADKTKRRVSNFAREHLDHNLEYIRICCISWLSYCPTLSKPGPEGEKFCYEWRQVMNYTLSSLQGCITSLSSVSVSSILSIESPLPLPALLDTSHTCRRIDSLFNLILSLLSQSSPYLVSIPIEAILYITTLTISHLVTNQHTQVICSAWVFLEKLCTVIPSCIIPLTQPISVLFVKSMNNSCNHSVSMCMLQCLSSWLEVSQTSVLPFHLHQFIGFLKTNSSLRLADNSPILRQKRSRDTNEIEFNTDRDKLMLANQCLSASVSLVRNCIVEVSVSEYNEFMSHLVCLIPDTSLLQVVYPPDPLITMYTVLLYSFLSDSILYSHPMTSSYIPTLLPYFTEGMYSDHMSIRKVCRTAISLIESMVHPSFPPIKPSVPSHNPDTCLYPQLLGSSPPPPPLQSPHIYYTNSTDNNITIQQQDNTEDGCIYTQSVDQEEMLDLQRADESLEDPIHSILTPTEYPVEVDEERPTKLPRLETVGSNINTPANIAVDKERRDELSGLDMIGNTYNKDLSNILSTFVEAEPDPII</sequence>
<organism evidence="1 2">
    <name type="scientific">Oopsacas minuta</name>
    <dbReference type="NCBI Taxonomy" id="111878"/>
    <lineage>
        <taxon>Eukaryota</taxon>
        <taxon>Metazoa</taxon>
        <taxon>Porifera</taxon>
        <taxon>Hexactinellida</taxon>
        <taxon>Hexasterophora</taxon>
        <taxon>Lyssacinosida</taxon>
        <taxon>Leucopsacidae</taxon>
        <taxon>Oopsacas</taxon>
    </lineage>
</organism>
<name>A0AAV7K0E9_9METZ</name>
<evidence type="ECO:0008006" key="3">
    <source>
        <dbReference type="Google" id="ProtNLM"/>
    </source>
</evidence>
<proteinExistence type="predicted"/>
<evidence type="ECO:0000313" key="1">
    <source>
        <dbReference type="EMBL" id="KAI6654667.1"/>
    </source>
</evidence>
<comment type="caution">
    <text evidence="1">The sequence shown here is derived from an EMBL/GenBank/DDBJ whole genome shotgun (WGS) entry which is preliminary data.</text>
</comment>
<dbReference type="InterPro" id="IPR016024">
    <property type="entry name" value="ARM-type_fold"/>
</dbReference>
<reference evidence="1 2" key="1">
    <citation type="journal article" date="2023" name="BMC Biol.">
        <title>The compact genome of the sponge Oopsacas minuta (Hexactinellida) is lacking key metazoan core genes.</title>
        <authorList>
            <person name="Santini S."/>
            <person name="Schenkelaars Q."/>
            <person name="Jourda C."/>
            <person name="Duchesne M."/>
            <person name="Belahbib H."/>
            <person name="Rocher C."/>
            <person name="Selva M."/>
            <person name="Riesgo A."/>
            <person name="Vervoort M."/>
            <person name="Leys S.P."/>
            <person name="Kodjabachian L."/>
            <person name="Le Bivic A."/>
            <person name="Borchiellini C."/>
            <person name="Claverie J.M."/>
            <person name="Renard E."/>
        </authorList>
    </citation>
    <scope>NUCLEOTIDE SEQUENCE [LARGE SCALE GENOMIC DNA]</scope>
    <source>
        <strain evidence="1">SPO-2</strain>
    </source>
</reference>
<protein>
    <recommendedName>
        <fullName evidence="3">Pre-rRNA-processing protein RIX1</fullName>
    </recommendedName>
</protein>
<gene>
    <name evidence="1" type="ORF">LOD99_1061</name>
</gene>
<evidence type="ECO:0000313" key="2">
    <source>
        <dbReference type="Proteomes" id="UP001165289"/>
    </source>
</evidence>
<dbReference type="EMBL" id="JAKMXF010000222">
    <property type="protein sequence ID" value="KAI6654667.1"/>
    <property type="molecule type" value="Genomic_DNA"/>
</dbReference>
<accession>A0AAV7K0E9</accession>
<dbReference type="AlphaFoldDB" id="A0AAV7K0E9"/>